<dbReference type="PANTHER" id="PTHR41534:SF1">
    <property type="entry name" value="BLR3401 PROTEIN"/>
    <property type="match status" value="1"/>
</dbReference>
<comment type="similarity">
    <text evidence="1">Belongs to the bacterial ring-hydroxylating dioxygenase beta subunit family.</text>
</comment>
<proteinExistence type="inferred from homology"/>
<dbReference type="InterPro" id="IPR000391">
    <property type="entry name" value="Rng_hydr_dOase-bsu"/>
</dbReference>
<evidence type="ECO:0000313" key="3">
    <source>
        <dbReference type="EMBL" id="KEF38988.1"/>
    </source>
</evidence>
<dbReference type="Proteomes" id="UP000027936">
    <property type="component" value="Unassembled WGS sequence"/>
</dbReference>
<dbReference type="InterPro" id="IPR032710">
    <property type="entry name" value="NTF2-like_dom_sf"/>
</dbReference>
<accession>A0A072NQ11</accession>
<evidence type="ECO:0000313" key="4">
    <source>
        <dbReference type="Proteomes" id="UP000027936"/>
    </source>
</evidence>
<evidence type="ECO:0000256" key="2">
    <source>
        <dbReference type="ARBA" id="ARBA00023002"/>
    </source>
</evidence>
<dbReference type="CDD" id="cd00667">
    <property type="entry name" value="ring_hydroxylating_dioxygenases_beta"/>
    <property type="match status" value="1"/>
</dbReference>
<dbReference type="RefSeq" id="WP_035195021.1">
    <property type="nucleotide sequence ID" value="NZ_JJRY01000005.1"/>
</dbReference>
<dbReference type="EMBL" id="JJRY01000005">
    <property type="protein sequence ID" value="KEF38988.1"/>
    <property type="molecule type" value="Genomic_DNA"/>
</dbReference>
<comment type="caution">
    <text evidence="3">The sequence shown here is derived from an EMBL/GenBank/DDBJ whole genome shotgun (WGS) entry which is preliminary data.</text>
</comment>
<name>A0A072NQ11_SCHAZ</name>
<dbReference type="AlphaFoldDB" id="A0A072NQ11"/>
<dbReference type="PANTHER" id="PTHR41534">
    <property type="entry name" value="BLR3401 PROTEIN"/>
    <property type="match status" value="1"/>
</dbReference>
<sequence length="192" mass="22505">MIKDSSKVSYYMNDEFYSGLLDGLKDWDTETGKATQKVCREIEQFLFRESRLVDEGKLEDWLDLFGSECLYWVPITPGGGNPLKEVSHAFDDRRRLEDRIYRLRTGYAYSQIPASRTLRMLSNIEVWKDGKEDLVRVRANFMLTELRAGKQKLYSGWNGYRLKKENGVWKINVKQVNLIDSDQGHENMTFIL</sequence>
<dbReference type="Pfam" id="PF00866">
    <property type="entry name" value="Ring_hydroxyl_B"/>
    <property type="match status" value="1"/>
</dbReference>
<keyword evidence="2" id="KW-0560">Oxidoreductase</keyword>
<dbReference type="SUPFAM" id="SSF54427">
    <property type="entry name" value="NTF2-like"/>
    <property type="match status" value="1"/>
</dbReference>
<dbReference type="Gene3D" id="3.10.450.50">
    <property type="match status" value="1"/>
</dbReference>
<keyword evidence="3" id="KW-0223">Dioxygenase</keyword>
<evidence type="ECO:0000256" key="1">
    <source>
        <dbReference type="ARBA" id="ARBA00009570"/>
    </source>
</evidence>
<dbReference type="GO" id="GO:0019380">
    <property type="term" value="P:3-phenylpropionate catabolic process"/>
    <property type="evidence" value="ECO:0007669"/>
    <property type="project" value="TreeGrafter"/>
</dbReference>
<dbReference type="PATRIC" id="fig|1348973.3.peg.1765"/>
<protein>
    <submittedName>
        <fullName evidence="3">Small subunit of phenylpropionate dioxygenase</fullName>
    </submittedName>
</protein>
<organism evidence="3 4">
    <name type="scientific">Schinkia azotoformans MEV2011</name>
    <dbReference type="NCBI Taxonomy" id="1348973"/>
    <lineage>
        <taxon>Bacteria</taxon>
        <taxon>Bacillati</taxon>
        <taxon>Bacillota</taxon>
        <taxon>Bacilli</taxon>
        <taxon>Bacillales</taxon>
        <taxon>Bacillaceae</taxon>
        <taxon>Calidifontibacillus/Schinkia group</taxon>
        <taxon>Schinkia</taxon>
    </lineage>
</organism>
<dbReference type="GO" id="GO:0051213">
    <property type="term" value="F:dioxygenase activity"/>
    <property type="evidence" value="ECO:0007669"/>
    <property type="project" value="UniProtKB-KW"/>
</dbReference>
<reference evidence="3 4" key="1">
    <citation type="submission" date="2014-04" db="EMBL/GenBank/DDBJ databases">
        <title>Draft genome sequence of Bacillus azotoformans MEV2011, a (co-) denitrifying strain unable to grow in the presence of oxygen.</title>
        <authorList>
            <person name="Nielsen M."/>
            <person name="Schreiber L."/>
            <person name="Finster K."/>
            <person name="Schramm A."/>
        </authorList>
    </citation>
    <scope>NUCLEOTIDE SEQUENCE [LARGE SCALE GENOMIC DNA]</scope>
    <source>
        <strain evidence="3 4">MEV2011</strain>
    </source>
</reference>
<dbReference type="OrthoDB" id="7062869at2"/>
<gene>
    <name evidence="3" type="ORF">M670_01805</name>
</gene>